<keyword evidence="3" id="KW-1185">Reference proteome</keyword>
<evidence type="ECO:0000313" key="3">
    <source>
        <dbReference type="Proteomes" id="UP000233551"/>
    </source>
</evidence>
<feature type="region of interest" description="Disordered" evidence="1">
    <location>
        <begin position="326"/>
        <end position="346"/>
    </location>
</feature>
<dbReference type="PANTHER" id="PTHR33318">
    <property type="entry name" value="ASPARTYL/GLUTAMYL-TRNA(ASN/GLN) AMIDOTRANSFERASE SUBUNIT"/>
    <property type="match status" value="1"/>
</dbReference>
<evidence type="ECO:0000256" key="1">
    <source>
        <dbReference type="SAM" id="MobiDB-lite"/>
    </source>
</evidence>
<feature type="compositionally biased region" description="Basic and acidic residues" evidence="1">
    <location>
        <begin position="248"/>
        <end position="260"/>
    </location>
</feature>
<evidence type="ECO:0000313" key="2">
    <source>
        <dbReference type="EMBL" id="PKI78593.1"/>
    </source>
</evidence>
<accession>A0A2I0LD44</accession>
<reference evidence="2 3" key="1">
    <citation type="submission" date="2017-11" db="EMBL/GenBank/DDBJ databases">
        <title>De-novo sequencing of pomegranate (Punica granatum L.) genome.</title>
        <authorList>
            <person name="Akparov Z."/>
            <person name="Amiraslanov A."/>
            <person name="Hajiyeva S."/>
            <person name="Abbasov M."/>
            <person name="Kaur K."/>
            <person name="Hamwieh A."/>
            <person name="Solovyev V."/>
            <person name="Salamov A."/>
            <person name="Braich B."/>
            <person name="Kosarev P."/>
            <person name="Mahmoud A."/>
            <person name="Hajiyev E."/>
            <person name="Babayeva S."/>
            <person name="Izzatullayeva V."/>
            <person name="Mammadov A."/>
            <person name="Mammadov A."/>
            <person name="Sharifova S."/>
            <person name="Ojaghi J."/>
            <person name="Eynullazada K."/>
            <person name="Bayramov B."/>
            <person name="Abdulazimova A."/>
            <person name="Shahmuradov I."/>
        </authorList>
    </citation>
    <scope>NUCLEOTIDE SEQUENCE [LARGE SCALE GENOMIC DNA]</scope>
    <source>
        <strain evidence="3">cv. AG2017</strain>
        <tissue evidence="2">Leaf</tissue>
    </source>
</reference>
<sequence length="383" mass="43072">MGCFLACFGFSSKKKKRRKPPKTVLIGDKVSHGSYEPLDCYVCVNLDVPENRSFADPSTPPPPSNKQLNVKIKKKVRFDLNVRAYEPIPIVEISPHLSESDEEENKGKGGGGETTDTKIVVAERDQIGSVGGAQCQPLNYRYQNCIDSYDEDDELVYQDSDFEDEIELDDEVDSLDDLDDENEIGFDDSKREEQAPLMHLMDNPVHERTTLESSENARYRSKYIHYVLTPVENIVQWKMMKAKEVPPSRQKLEENVERENGLPLSSGLNSKCSKVTSMDVMDDGGINIDLYKPDKGPLSNQPATMFLDVYIMESARNQTHLLLNSAPADGWKGSGERRSRGDTGEEGLRGALTWHVGDEMKIEIQRQRIALAAVEAELLTLVR</sequence>
<gene>
    <name evidence="2" type="ORF">CRG98_000970</name>
</gene>
<organism evidence="2 3">
    <name type="scientific">Punica granatum</name>
    <name type="common">Pomegranate</name>
    <dbReference type="NCBI Taxonomy" id="22663"/>
    <lineage>
        <taxon>Eukaryota</taxon>
        <taxon>Viridiplantae</taxon>
        <taxon>Streptophyta</taxon>
        <taxon>Embryophyta</taxon>
        <taxon>Tracheophyta</taxon>
        <taxon>Spermatophyta</taxon>
        <taxon>Magnoliopsida</taxon>
        <taxon>eudicotyledons</taxon>
        <taxon>Gunneridae</taxon>
        <taxon>Pentapetalae</taxon>
        <taxon>rosids</taxon>
        <taxon>malvids</taxon>
        <taxon>Myrtales</taxon>
        <taxon>Lythraceae</taxon>
        <taxon>Punica</taxon>
    </lineage>
</organism>
<protein>
    <submittedName>
        <fullName evidence="2">Uncharacterized protein</fullName>
    </submittedName>
</protein>
<dbReference type="GO" id="GO:0007142">
    <property type="term" value="P:male meiosis II"/>
    <property type="evidence" value="ECO:0007669"/>
    <property type="project" value="InterPro"/>
</dbReference>
<feature type="region of interest" description="Disordered" evidence="1">
    <location>
        <begin position="94"/>
        <end position="115"/>
    </location>
</feature>
<feature type="region of interest" description="Disordered" evidence="1">
    <location>
        <begin position="248"/>
        <end position="268"/>
    </location>
</feature>
<feature type="compositionally biased region" description="Basic and acidic residues" evidence="1">
    <location>
        <begin position="334"/>
        <end position="346"/>
    </location>
</feature>
<dbReference type="PANTHER" id="PTHR33318:SF16">
    <property type="entry name" value="FK506-BINDING NUCLEAR-LIKE PROTEIN"/>
    <property type="match status" value="1"/>
</dbReference>
<dbReference type="InterPro" id="IPR039300">
    <property type="entry name" value="JASON"/>
</dbReference>
<dbReference type="AlphaFoldDB" id="A0A2I0LD44"/>
<dbReference type="Proteomes" id="UP000233551">
    <property type="component" value="Unassembled WGS sequence"/>
</dbReference>
<comment type="caution">
    <text evidence="2">The sequence shown here is derived from an EMBL/GenBank/DDBJ whole genome shotgun (WGS) entry which is preliminary data.</text>
</comment>
<dbReference type="STRING" id="22663.A0A2I0LD44"/>
<dbReference type="EMBL" id="PGOL01000038">
    <property type="protein sequence ID" value="PKI78593.1"/>
    <property type="molecule type" value="Genomic_DNA"/>
</dbReference>
<name>A0A2I0LD44_PUNGR</name>
<proteinExistence type="predicted"/>